<feature type="compositionally biased region" description="Low complexity" evidence="7">
    <location>
        <begin position="803"/>
        <end position="819"/>
    </location>
</feature>
<feature type="region of interest" description="Disordered" evidence="7">
    <location>
        <begin position="795"/>
        <end position="819"/>
    </location>
</feature>
<dbReference type="InterPro" id="IPR036397">
    <property type="entry name" value="RNaseH_sf"/>
</dbReference>
<evidence type="ECO:0000256" key="1">
    <source>
        <dbReference type="ARBA" id="ARBA00022679"/>
    </source>
</evidence>
<dbReference type="GO" id="GO:0003676">
    <property type="term" value="F:nucleic acid binding"/>
    <property type="evidence" value="ECO:0007669"/>
    <property type="project" value="InterPro"/>
</dbReference>
<keyword evidence="4" id="KW-0255">Endonuclease</keyword>
<organism evidence="9 10">
    <name type="scientific">Lolium multiflorum</name>
    <name type="common">Italian ryegrass</name>
    <name type="synonym">Lolium perenne subsp. multiflorum</name>
    <dbReference type="NCBI Taxonomy" id="4521"/>
    <lineage>
        <taxon>Eukaryota</taxon>
        <taxon>Viridiplantae</taxon>
        <taxon>Streptophyta</taxon>
        <taxon>Embryophyta</taxon>
        <taxon>Tracheophyta</taxon>
        <taxon>Spermatophyta</taxon>
        <taxon>Magnoliopsida</taxon>
        <taxon>Liliopsida</taxon>
        <taxon>Poales</taxon>
        <taxon>Poaceae</taxon>
        <taxon>BOP clade</taxon>
        <taxon>Pooideae</taxon>
        <taxon>Poodae</taxon>
        <taxon>Poeae</taxon>
        <taxon>Poeae Chloroplast Group 2 (Poeae type)</taxon>
        <taxon>Loliodinae</taxon>
        <taxon>Loliinae</taxon>
        <taxon>Lolium</taxon>
    </lineage>
</organism>
<dbReference type="InterPro" id="IPR001584">
    <property type="entry name" value="Integrase_cat-core"/>
</dbReference>
<dbReference type="FunFam" id="3.10.20.370:FF:000001">
    <property type="entry name" value="Retrovirus-related Pol polyprotein from transposon 17.6-like protein"/>
    <property type="match status" value="1"/>
</dbReference>
<evidence type="ECO:0000256" key="4">
    <source>
        <dbReference type="ARBA" id="ARBA00022759"/>
    </source>
</evidence>
<keyword evidence="10" id="KW-1185">Reference proteome</keyword>
<dbReference type="InterPro" id="IPR012337">
    <property type="entry name" value="RNaseH-like_sf"/>
</dbReference>
<dbReference type="GO" id="GO:0004519">
    <property type="term" value="F:endonuclease activity"/>
    <property type="evidence" value="ECO:0007669"/>
    <property type="project" value="UniProtKB-KW"/>
</dbReference>
<comment type="caution">
    <text evidence="9">The sequence shown here is derived from an EMBL/GenBank/DDBJ whole genome shotgun (WGS) entry which is preliminary data.</text>
</comment>
<dbReference type="PANTHER" id="PTHR37984:SF5">
    <property type="entry name" value="PROTEIN NYNRIN-LIKE"/>
    <property type="match status" value="1"/>
</dbReference>
<feature type="domain" description="Integrase catalytic" evidence="8">
    <location>
        <begin position="311"/>
        <end position="478"/>
    </location>
</feature>
<evidence type="ECO:0000259" key="8">
    <source>
        <dbReference type="PROSITE" id="PS50994"/>
    </source>
</evidence>
<evidence type="ECO:0000256" key="3">
    <source>
        <dbReference type="ARBA" id="ARBA00022722"/>
    </source>
</evidence>
<dbReference type="SUPFAM" id="SSF53098">
    <property type="entry name" value="Ribonuclease H-like"/>
    <property type="match status" value="1"/>
</dbReference>
<keyword evidence="1" id="KW-0808">Transferase</keyword>
<dbReference type="Pfam" id="PF17921">
    <property type="entry name" value="Integrase_H2C2"/>
    <property type="match status" value="1"/>
</dbReference>
<dbReference type="Gene3D" id="3.10.20.370">
    <property type="match status" value="1"/>
</dbReference>
<dbReference type="CDD" id="cd09274">
    <property type="entry name" value="RNase_HI_RT_Ty3"/>
    <property type="match status" value="1"/>
</dbReference>
<evidence type="ECO:0000256" key="5">
    <source>
        <dbReference type="ARBA" id="ARBA00022801"/>
    </source>
</evidence>
<protein>
    <recommendedName>
        <fullName evidence="8">Integrase catalytic domain-containing protein</fullName>
    </recommendedName>
</protein>
<proteinExistence type="predicted"/>
<gene>
    <name evidence="9" type="ORF">QYE76_066647</name>
</gene>
<dbReference type="PROSITE" id="PS50994">
    <property type="entry name" value="INTEGRASE"/>
    <property type="match status" value="1"/>
</dbReference>
<evidence type="ECO:0000256" key="6">
    <source>
        <dbReference type="ARBA" id="ARBA00022918"/>
    </source>
</evidence>
<dbReference type="Gene3D" id="1.10.340.70">
    <property type="match status" value="1"/>
</dbReference>
<keyword evidence="2" id="KW-0548">Nucleotidyltransferase</keyword>
<evidence type="ECO:0000313" key="9">
    <source>
        <dbReference type="EMBL" id="KAK1648842.1"/>
    </source>
</evidence>
<keyword evidence="5" id="KW-0378">Hydrolase</keyword>
<dbReference type="InterPro" id="IPR043502">
    <property type="entry name" value="DNA/RNA_pol_sf"/>
</dbReference>
<dbReference type="FunFam" id="3.30.420.10:FF:000032">
    <property type="entry name" value="Retrovirus-related Pol polyprotein from transposon 297-like Protein"/>
    <property type="match status" value="1"/>
</dbReference>
<accession>A0AAD8WCA8</accession>
<dbReference type="GO" id="GO:0016787">
    <property type="term" value="F:hydrolase activity"/>
    <property type="evidence" value="ECO:0007669"/>
    <property type="project" value="UniProtKB-KW"/>
</dbReference>
<dbReference type="Gene3D" id="3.30.420.10">
    <property type="entry name" value="Ribonuclease H-like superfamily/Ribonuclease H"/>
    <property type="match status" value="1"/>
</dbReference>
<reference evidence="9" key="1">
    <citation type="submission" date="2023-07" db="EMBL/GenBank/DDBJ databases">
        <title>A chromosome-level genome assembly of Lolium multiflorum.</title>
        <authorList>
            <person name="Chen Y."/>
            <person name="Copetti D."/>
            <person name="Kolliker R."/>
            <person name="Studer B."/>
        </authorList>
    </citation>
    <scope>NUCLEOTIDE SEQUENCE</scope>
    <source>
        <strain evidence="9">02402/16</strain>
        <tissue evidence="9">Leaf</tissue>
    </source>
</reference>
<dbReference type="InterPro" id="IPR041373">
    <property type="entry name" value="RT_RNaseH"/>
</dbReference>
<dbReference type="Pfam" id="PF17917">
    <property type="entry name" value="RT_RNaseH"/>
    <property type="match status" value="1"/>
</dbReference>
<evidence type="ECO:0000256" key="7">
    <source>
        <dbReference type="SAM" id="MobiDB-lite"/>
    </source>
</evidence>
<name>A0AAD8WCA8_LOLMU</name>
<keyword evidence="6" id="KW-0695">RNA-directed DNA polymerase</keyword>
<dbReference type="GO" id="GO:0015074">
    <property type="term" value="P:DNA integration"/>
    <property type="evidence" value="ECO:0007669"/>
    <property type="project" value="InterPro"/>
</dbReference>
<evidence type="ECO:0000313" key="10">
    <source>
        <dbReference type="Proteomes" id="UP001231189"/>
    </source>
</evidence>
<dbReference type="GO" id="GO:0003964">
    <property type="term" value="F:RNA-directed DNA polymerase activity"/>
    <property type="evidence" value="ECO:0007669"/>
    <property type="project" value="UniProtKB-KW"/>
</dbReference>
<dbReference type="InterPro" id="IPR050951">
    <property type="entry name" value="Retrovirus_Pol_polyprotein"/>
</dbReference>
<evidence type="ECO:0000256" key="2">
    <source>
        <dbReference type="ARBA" id="ARBA00022695"/>
    </source>
</evidence>
<keyword evidence="3" id="KW-0540">Nuclease</keyword>
<dbReference type="AlphaFoldDB" id="A0AAD8WCA8"/>
<dbReference type="InterPro" id="IPR041588">
    <property type="entry name" value="Integrase_H2C2"/>
</dbReference>
<dbReference type="EMBL" id="JAUUTY010000004">
    <property type="protein sequence ID" value="KAK1648842.1"/>
    <property type="molecule type" value="Genomic_DNA"/>
</dbReference>
<sequence>MTQLLKKDKKFEWTDKCEASFQMLKTKLTTAPILIMPDITKPFDVYCDASKIGLGCVLMQEGKVISYLSRQLKQHEQNYPTHDLELAAVVLALKVWRHYLMGNRCEIYSDHKSLKYIFTQKELNMRQRRWLELIKDYDMEIHYHPGKANVVADALSRLPCQLNSMIAEEQPSLHQEFEQFRMELVSEGFLASIELQPTLISQIKAAQKGNASIDGIKSQIAAGKAPGFTVDEKGVLWYNGHLCVPSDSELKQVILKEAHDTLYSIHPGGTKMYQDLKEQFWWHGMKREIGSYIAKCDICQRVKAEHQRPAGLLQPLQIPEWKWDSVGMDFITGLPKSSKGNDSIWVVVDRLTKVAHFIPVKTTYQGPRLAELYISRIVSLHGTPKSIVSDRGSQFTSRFWQKVHEGLGTRLNFSTTYHQQTDGQTERVNQILEDMLRACVLEYGSKWEDCLPYAEFSYNNSYQASLQMAPFEALYGRKCRTPLNWSEVGESQVFGPDILREAEEKVHKIREYLKTAQSRQKSYADKRRREMTFEIGDFVGTSRFRAEAMGNENSAPPAAGAWPDLQHKKRNATAELGRDRPGTETLGPLLKRKIKTAADQAASMLMPPPSSKCLYKHKATRQLGGDLLMNMAETAAPLLKWMQNEANEAAVRTMVPAPSSENLYKHEAMGQLGGDLLMNLDETSVPLLKWIKNDPDEAAVKTMVPPPSSENLLKHKATGQLGGTLFSKQTETAKPSLVKRIATAADEASAEAATKLLSAPPSGCLYKLKSKDQPGRNHPRLAGFNMIKAADPLMEQERMSQRATTPAPAPASHSPASTSVLVPAPFTASTQQSPTSPLVPVEAPYTTPAQQAPASALVPLAAPFTAPAQQSPASAPVPLEAPLLHPAVSRISTSSCTSPGSCTCPRSPRSQLIAVATRVVTRTHLKAMFKLPKIISKDLNAGRRGKISLVMESEGLTVEGRYSVSPTDGRLAVTSRWKKFIDGAKLRIGSKLKVKIFRCRCDMLVIKFAVV</sequence>
<dbReference type="Proteomes" id="UP001231189">
    <property type="component" value="Unassembled WGS sequence"/>
</dbReference>
<dbReference type="PANTHER" id="PTHR37984">
    <property type="entry name" value="PROTEIN CBG26694"/>
    <property type="match status" value="1"/>
</dbReference>
<dbReference type="SUPFAM" id="SSF56672">
    <property type="entry name" value="DNA/RNA polymerases"/>
    <property type="match status" value="1"/>
</dbReference>